<dbReference type="InterPro" id="IPR029054">
    <property type="entry name" value="dUTPase-like"/>
</dbReference>
<dbReference type="STRING" id="763665.A0A2G5B2F3"/>
<evidence type="ECO:0000313" key="9">
    <source>
        <dbReference type="Proteomes" id="UP000242474"/>
    </source>
</evidence>
<comment type="function">
    <text evidence="6">Involved in nucleotide metabolism via production of dUMP, the immediate precursor of thymidine nucleotides, and decreases the intracellular concentration of dUTP so that uracil cannot be incorporated into DNA.</text>
</comment>
<gene>
    <name evidence="8" type="ORF">COEREDRAFT_32930</name>
</gene>
<comment type="subunit">
    <text evidence="3 6">Homotrimer.</text>
</comment>
<dbReference type="PANTHER" id="PTHR11241">
    <property type="entry name" value="DEOXYURIDINE 5'-TRIPHOSPHATE NUCLEOTIDOHYDROLASE"/>
    <property type="match status" value="1"/>
</dbReference>
<evidence type="ECO:0000256" key="4">
    <source>
        <dbReference type="ARBA" id="ARBA00022801"/>
    </source>
</evidence>
<dbReference type="AlphaFoldDB" id="A0A2G5B2F3"/>
<dbReference type="InterPro" id="IPR033704">
    <property type="entry name" value="dUTPase_trimeric"/>
</dbReference>
<dbReference type="SUPFAM" id="SSF51283">
    <property type="entry name" value="dUTPase-like"/>
    <property type="match status" value="1"/>
</dbReference>
<dbReference type="PANTHER" id="PTHR11241:SF0">
    <property type="entry name" value="DEOXYURIDINE 5'-TRIPHOSPHATE NUCLEOTIDOHYDROLASE"/>
    <property type="match status" value="1"/>
</dbReference>
<sequence length="146" mass="15574">MDVQLLHEDAQMPVKAHADDAGFDIHCVSKFSLESYELSLVSTGIAARAPLNSYLHIALCSGLASKGSTFSTTVEVLGGVVDQNYIGEIKVLLFNSSHANIAIATGDRIAQVILMMIAHPQLVQVDKFSNTDYRTGGFGSSGMGRT</sequence>
<dbReference type="UniPathway" id="UPA00610">
    <property type="reaction ID" value="UER00666"/>
</dbReference>
<evidence type="ECO:0000256" key="3">
    <source>
        <dbReference type="ARBA" id="ARBA00011233"/>
    </source>
</evidence>
<dbReference type="Gene3D" id="2.70.40.10">
    <property type="match status" value="1"/>
</dbReference>
<dbReference type="InterPro" id="IPR008181">
    <property type="entry name" value="dUTPase"/>
</dbReference>
<dbReference type="EMBL" id="KZ303545">
    <property type="protein sequence ID" value="PIA13175.1"/>
    <property type="molecule type" value="Genomic_DNA"/>
</dbReference>
<comment type="cofactor">
    <cofactor evidence="6">
        <name>Mg(2+)</name>
        <dbReference type="ChEBI" id="CHEBI:18420"/>
    </cofactor>
</comment>
<keyword evidence="6" id="KW-0460">Magnesium</keyword>
<feature type="domain" description="dUTPase-like" evidence="7">
    <location>
        <begin position="9"/>
        <end position="142"/>
    </location>
</feature>
<dbReference type="GO" id="GO:0004170">
    <property type="term" value="F:dUTP diphosphatase activity"/>
    <property type="evidence" value="ECO:0007669"/>
    <property type="project" value="UniProtKB-UniRule"/>
</dbReference>
<evidence type="ECO:0000256" key="1">
    <source>
        <dbReference type="ARBA" id="ARBA00005142"/>
    </source>
</evidence>
<feature type="non-terminal residue" evidence="8">
    <location>
        <position position="146"/>
    </location>
</feature>
<evidence type="ECO:0000256" key="2">
    <source>
        <dbReference type="ARBA" id="ARBA00006581"/>
    </source>
</evidence>
<comment type="catalytic activity">
    <reaction evidence="6">
        <text>dUTP + H2O = dUMP + diphosphate + H(+)</text>
        <dbReference type="Rhea" id="RHEA:10248"/>
        <dbReference type="ChEBI" id="CHEBI:15377"/>
        <dbReference type="ChEBI" id="CHEBI:15378"/>
        <dbReference type="ChEBI" id="CHEBI:33019"/>
        <dbReference type="ChEBI" id="CHEBI:61555"/>
        <dbReference type="ChEBI" id="CHEBI:246422"/>
        <dbReference type="EC" id="3.6.1.23"/>
    </reaction>
</comment>
<comment type="pathway">
    <text evidence="1 6">Pyrimidine metabolism; dUMP biosynthesis; dUMP from dCTP (dUTP route): step 2/2.</text>
</comment>
<evidence type="ECO:0000256" key="5">
    <source>
        <dbReference type="ARBA" id="ARBA00023080"/>
    </source>
</evidence>
<comment type="similarity">
    <text evidence="2 6">Belongs to the dUTPase family.</text>
</comment>
<keyword evidence="9" id="KW-1185">Reference proteome</keyword>
<evidence type="ECO:0000259" key="7">
    <source>
        <dbReference type="Pfam" id="PF00692"/>
    </source>
</evidence>
<organism evidence="8 9">
    <name type="scientific">Coemansia reversa (strain ATCC 12441 / NRRL 1564)</name>
    <dbReference type="NCBI Taxonomy" id="763665"/>
    <lineage>
        <taxon>Eukaryota</taxon>
        <taxon>Fungi</taxon>
        <taxon>Fungi incertae sedis</taxon>
        <taxon>Zoopagomycota</taxon>
        <taxon>Kickxellomycotina</taxon>
        <taxon>Kickxellomycetes</taxon>
        <taxon>Kickxellales</taxon>
        <taxon>Kickxellaceae</taxon>
        <taxon>Coemansia</taxon>
    </lineage>
</organism>
<dbReference type="GO" id="GO:0000287">
    <property type="term" value="F:magnesium ion binding"/>
    <property type="evidence" value="ECO:0007669"/>
    <property type="project" value="UniProtKB-UniRule"/>
</dbReference>
<keyword evidence="6" id="KW-0479">Metal-binding</keyword>
<dbReference type="OrthoDB" id="10261072at2759"/>
<protein>
    <recommendedName>
        <fullName evidence="6">Deoxyuridine 5'-triphosphate nucleotidohydrolase</fullName>
        <shortName evidence="6">dUTPase</shortName>
        <ecNumber evidence="6">3.6.1.23</ecNumber>
    </recommendedName>
    <alternativeName>
        <fullName evidence="6">dUTP pyrophosphatase</fullName>
    </alternativeName>
</protein>
<dbReference type="GO" id="GO:0046081">
    <property type="term" value="P:dUTP catabolic process"/>
    <property type="evidence" value="ECO:0007669"/>
    <property type="project" value="UniProtKB-UniRule"/>
</dbReference>
<evidence type="ECO:0000256" key="6">
    <source>
        <dbReference type="RuleBase" id="RU367024"/>
    </source>
</evidence>
<evidence type="ECO:0000313" key="8">
    <source>
        <dbReference type="EMBL" id="PIA13175.1"/>
    </source>
</evidence>
<keyword evidence="4 6" id="KW-0378">Hydrolase</keyword>
<keyword evidence="5 6" id="KW-0546">Nucleotide metabolism</keyword>
<dbReference type="NCBIfam" id="TIGR00576">
    <property type="entry name" value="dut"/>
    <property type="match status" value="1"/>
</dbReference>
<reference evidence="8 9" key="1">
    <citation type="journal article" date="2015" name="Genome Biol. Evol.">
        <title>Phylogenomic analyses indicate that early fungi evolved digesting cell walls of algal ancestors of land plants.</title>
        <authorList>
            <person name="Chang Y."/>
            <person name="Wang S."/>
            <person name="Sekimoto S."/>
            <person name="Aerts A.L."/>
            <person name="Choi C."/>
            <person name="Clum A."/>
            <person name="LaButti K.M."/>
            <person name="Lindquist E.A."/>
            <person name="Yee Ngan C."/>
            <person name="Ohm R.A."/>
            <person name="Salamov A.A."/>
            <person name="Grigoriev I.V."/>
            <person name="Spatafora J.W."/>
            <person name="Berbee M.L."/>
        </authorList>
    </citation>
    <scope>NUCLEOTIDE SEQUENCE [LARGE SCALE GENOMIC DNA]</scope>
    <source>
        <strain evidence="8 9">NRRL 1564</strain>
    </source>
</reference>
<dbReference type="EC" id="3.6.1.23" evidence="6"/>
<dbReference type="GO" id="GO:0006226">
    <property type="term" value="P:dUMP biosynthetic process"/>
    <property type="evidence" value="ECO:0007669"/>
    <property type="project" value="UniProtKB-UniRule"/>
</dbReference>
<accession>A0A2G5B2F3</accession>
<dbReference type="InterPro" id="IPR036157">
    <property type="entry name" value="dUTPase-like_sf"/>
</dbReference>
<proteinExistence type="inferred from homology"/>
<dbReference type="Pfam" id="PF00692">
    <property type="entry name" value="dUTPase"/>
    <property type="match status" value="1"/>
</dbReference>
<dbReference type="CDD" id="cd07557">
    <property type="entry name" value="trimeric_dUTPase"/>
    <property type="match status" value="1"/>
</dbReference>
<name>A0A2G5B2F3_COERN</name>
<dbReference type="Proteomes" id="UP000242474">
    <property type="component" value="Unassembled WGS sequence"/>
</dbReference>